<dbReference type="InterPro" id="IPR050469">
    <property type="entry name" value="Diguanylate_Cyclase"/>
</dbReference>
<dbReference type="GO" id="GO:0052621">
    <property type="term" value="F:diguanylate cyclase activity"/>
    <property type="evidence" value="ECO:0007669"/>
    <property type="project" value="TreeGrafter"/>
</dbReference>
<dbReference type="InterPro" id="IPR015943">
    <property type="entry name" value="WD40/YVTN_repeat-like_dom_sf"/>
</dbReference>
<organism evidence="1 2">
    <name type="scientific">Capsulimonas corticalis</name>
    <dbReference type="NCBI Taxonomy" id="2219043"/>
    <lineage>
        <taxon>Bacteria</taxon>
        <taxon>Bacillati</taxon>
        <taxon>Armatimonadota</taxon>
        <taxon>Armatimonadia</taxon>
        <taxon>Capsulimonadales</taxon>
        <taxon>Capsulimonadaceae</taxon>
        <taxon>Capsulimonas</taxon>
    </lineage>
</organism>
<dbReference type="Gene3D" id="2.130.10.10">
    <property type="entry name" value="YVTN repeat-like/Quinoprotein amine dehydrogenase"/>
    <property type="match status" value="3"/>
</dbReference>
<dbReference type="Gene3D" id="3.30.70.270">
    <property type="match status" value="1"/>
</dbReference>
<dbReference type="CDD" id="cd01949">
    <property type="entry name" value="GGDEF"/>
    <property type="match status" value="1"/>
</dbReference>
<dbReference type="InterPro" id="IPR029787">
    <property type="entry name" value="Nucleotide_cyclase"/>
</dbReference>
<name>A0A402CT38_9BACT</name>
<dbReference type="Proteomes" id="UP000287394">
    <property type="component" value="Chromosome"/>
</dbReference>
<dbReference type="Gene3D" id="2.60.40.10">
    <property type="entry name" value="Immunoglobulins"/>
    <property type="match status" value="1"/>
</dbReference>
<dbReference type="PROSITE" id="PS50887">
    <property type="entry name" value="GGDEF"/>
    <property type="match status" value="1"/>
</dbReference>
<accession>A0A402CT38</accession>
<evidence type="ECO:0000313" key="2">
    <source>
        <dbReference type="Proteomes" id="UP000287394"/>
    </source>
</evidence>
<dbReference type="SMART" id="SM00267">
    <property type="entry name" value="GGDEF"/>
    <property type="match status" value="1"/>
</dbReference>
<dbReference type="NCBIfam" id="TIGR00254">
    <property type="entry name" value="GGDEF"/>
    <property type="match status" value="1"/>
</dbReference>
<dbReference type="InterPro" id="IPR011123">
    <property type="entry name" value="Y_Y_Y"/>
</dbReference>
<dbReference type="SUPFAM" id="SSF55073">
    <property type="entry name" value="Nucleotide cyclase"/>
    <property type="match status" value="1"/>
</dbReference>
<sequence>MLDRRIICGLRALAVTLLLILCYAARVQASPFSLKSSVNTIWRTPDGMPQDRVNAILQSRDGYLWLATQDGLARFDGDRFTILDTENTPGLATNGIEQLMQDSTGALWAAGAGGISRIQNGVAVNLTPVTDIESEVRVTCQLDPTGTLWAEKSGGFYQSVNGRLKEQFSVAEYAGQIIVKHWAVGPNGLLWVEQDDGGLLEVHAGKMIHIAVPGAEKHLNSIRSIQCDGNGVVWVGTELGAYTIRNAVLTPVPGQSAKRAAATIRIDHAGDVWGLIGGTLCQFHCGRFLPTPDWQGISVGGIDINSGGDLICRYGDTRDREHPYDGIGLKISKTFVCIRRSDGLAGVPTCTIRDTQGGVWVGTDNGLDCLRDGNCHTFTERQGLPDTPIQCLFTDAANHLWASAGADGLYRNTGEILGRFQRIGGPDTRITALCQTSYGEILGLWKGRAQQLIGSRTVDVGAKYGNALVGDAGAIAVSDDGDVWLMGDHEFVRTRGGHSVVVPVSTAGNPIFAAIVDHAGRLWASGKNNLYCVENDRVQTFSSTEGVPNIPIVAMYADSDGALWFGHKGGGLTRYKNGAFRSITMRDGLYSDGVYQILEDDRHNLWIGSSRGVFRVSLDDLNQRIDKGGSSIRCYPFGPLDGASGGQAYTGRASSACRMRYADLWFSGMQGVVHIDSGNMESTPSPVLIEQIAIDGDLYSGKSQIHAPPGDGNAQFRFTALDYRNPSHLHFRFQLEGFDKHWRETDGTRTATYTNLPPGRYRFHVRCANTDSQWTVSTSIGLYLRPHYYQTWWFKGLCALAGIAMLAALVFVPILRRRNSQLHRMQERLAGQNDELTLSQNELLNSQQMLEAQNEELIAGQQELMESQQALEAANSRLRTLATTDGLTGITNHRMFQETLHGEWRRFHRENPPLSMLLIDVDHFKAFNDTYGHPAGDAVLIQVAALLYSNARDTDTVARYGGEEFVIILRNTDAEGARIVGERFRHAIASAEWPRRAITVSIGAATVCDSVASPESLIEAADAALYRSKKLGRNQLSHMFDTSFQEQDQAA</sequence>
<gene>
    <name evidence="1" type="ORF">CCAX7_29150</name>
</gene>
<dbReference type="Pfam" id="PF07494">
    <property type="entry name" value="Reg_prop"/>
    <property type="match status" value="2"/>
</dbReference>
<dbReference type="InterPro" id="IPR011110">
    <property type="entry name" value="Reg_prop"/>
</dbReference>
<dbReference type="InterPro" id="IPR000160">
    <property type="entry name" value="GGDEF_dom"/>
</dbReference>
<keyword evidence="2" id="KW-1185">Reference proteome</keyword>
<protein>
    <submittedName>
        <fullName evidence="1">Uncharacterized protein</fullName>
    </submittedName>
</protein>
<dbReference type="InterPro" id="IPR043128">
    <property type="entry name" value="Rev_trsase/Diguanyl_cyclase"/>
</dbReference>
<dbReference type="PANTHER" id="PTHR45138">
    <property type="entry name" value="REGULATORY COMPONENTS OF SENSORY TRANSDUCTION SYSTEM"/>
    <property type="match status" value="1"/>
</dbReference>
<reference evidence="1 2" key="1">
    <citation type="journal article" date="2019" name="Int. J. Syst. Evol. Microbiol.">
        <title>Capsulimonas corticalis gen. nov., sp. nov., an aerobic capsulated bacterium, of a novel bacterial order, Capsulimonadales ord. nov., of the class Armatimonadia of the phylum Armatimonadetes.</title>
        <authorList>
            <person name="Li J."/>
            <person name="Kudo C."/>
            <person name="Tonouchi A."/>
        </authorList>
    </citation>
    <scope>NUCLEOTIDE SEQUENCE [LARGE SCALE GENOMIC DNA]</scope>
    <source>
        <strain evidence="1 2">AX-7</strain>
    </source>
</reference>
<dbReference type="PANTHER" id="PTHR45138:SF9">
    <property type="entry name" value="DIGUANYLATE CYCLASE DGCM-RELATED"/>
    <property type="match status" value="1"/>
</dbReference>
<dbReference type="AlphaFoldDB" id="A0A402CT38"/>
<dbReference type="EMBL" id="AP025739">
    <property type="protein sequence ID" value="BDI30864.1"/>
    <property type="molecule type" value="Genomic_DNA"/>
</dbReference>
<dbReference type="FunFam" id="3.30.70.270:FF:000001">
    <property type="entry name" value="Diguanylate cyclase domain protein"/>
    <property type="match status" value="1"/>
</dbReference>
<dbReference type="Pfam" id="PF07495">
    <property type="entry name" value="Y_Y_Y"/>
    <property type="match status" value="1"/>
</dbReference>
<dbReference type="InterPro" id="IPR013783">
    <property type="entry name" value="Ig-like_fold"/>
</dbReference>
<dbReference type="KEGG" id="ccot:CCAX7_29150"/>
<dbReference type="Pfam" id="PF00990">
    <property type="entry name" value="GGDEF"/>
    <property type="match status" value="1"/>
</dbReference>
<evidence type="ECO:0000313" key="1">
    <source>
        <dbReference type="EMBL" id="BDI30864.1"/>
    </source>
</evidence>
<proteinExistence type="predicted"/>
<dbReference type="SUPFAM" id="SSF63829">
    <property type="entry name" value="Calcium-dependent phosphotriesterase"/>
    <property type="match status" value="2"/>
</dbReference>